<evidence type="ECO:0000313" key="2">
    <source>
        <dbReference type="EMBL" id="KKS20498.1"/>
    </source>
</evidence>
<gene>
    <name evidence="2" type="ORF">UU78_C0062G0003</name>
</gene>
<dbReference type="PANTHER" id="PTHR40446">
    <property type="entry name" value="N-ACETYLGLUCOSAMINE-1-PHOSPHODIESTER ALPHA-N-ACETYLGLUCOSAMINIDASE"/>
    <property type="match status" value="1"/>
</dbReference>
<evidence type="ECO:0000313" key="3">
    <source>
        <dbReference type="Proteomes" id="UP000034371"/>
    </source>
</evidence>
<dbReference type="Proteomes" id="UP000034371">
    <property type="component" value="Unassembled WGS sequence"/>
</dbReference>
<evidence type="ECO:0000259" key="1">
    <source>
        <dbReference type="Pfam" id="PF09992"/>
    </source>
</evidence>
<sequence length="254" mass="28122">MKKIFSSLAVICLVCIGIFFVITSLLRQNISKTTPSTIFSTPLPTTLVKTSTVTRKDITYGFEYFEVTDISKLTLIENFTQKKSSELLMKENNCQYAINGGFYDIDNKPLGLFINSQLKTKSINSALVNGYVSITNKPIIDFNHSDKSKVALQTGPMLMMDRNKLKLAIANDEYARRMIAGISSNGTLVFMTLFIQETKVQGPKLADLPDILKLTNLDIVSAINLDGGNASMFKNTNIYIPEVSSIGAIFCVNE</sequence>
<dbReference type="AlphaFoldDB" id="A0A0G1A551"/>
<protein>
    <recommendedName>
        <fullName evidence="1">Phosphodiester glycosidase domain-containing protein</fullName>
    </recommendedName>
</protein>
<reference evidence="2 3" key="1">
    <citation type="journal article" date="2015" name="Nature">
        <title>rRNA introns, odd ribosomes, and small enigmatic genomes across a large radiation of phyla.</title>
        <authorList>
            <person name="Brown C.T."/>
            <person name="Hug L.A."/>
            <person name="Thomas B.C."/>
            <person name="Sharon I."/>
            <person name="Castelle C.J."/>
            <person name="Singh A."/>
            <person name="Wilkins M.J."/>
            <person name="Williams K.H."/>
            <person name="Banfield J.F."/>
        </authorList>
    </citation>
    <scope>NUCLEOTIDE SEQUENCE [LARGE SCALE GENOMIC DNA]</scope>
</reference>
<proteinExistence type="predicted"/>
<dbReference type="Pfam" id="PF09992">
    <property type="entry name" value="NAGPA"/>
    <property type="match status" value="1"/>
</dbReference>
<dbReference type="PANTHER" id="PTHR40446:SF2">
    <property type="entry name" value="N-ACETYLGLUCOSAMINE-1-PHOSPHODIESTER ALPHA-N-ACETYLGLUCOSAMINIDASE"/>
    <property type="match status" value="1"/>
</dbReference>
<name>A0A0G1A551_9BACT</name>
<comment type="caution">
    <text evidence="2">The sequence shown here is derived from an EMBL/GenBank/DDBJ whole genome shotgun (WGS) entry which is preliminary data.</text>
</comment>
<accession>A0A0G1A551</accession>
<dbReference type="InterPro" id="IPR018711">
    <property type="entry name" value="NAGPA"/>
</dbReference>
<organism evidence="2 3">
    <name type="scientific">Candidatus Roizmanbacteria bacterium GW2011_GWC2_41_7</name>
    <dbReference type="NCBI Taxonomy" id="1618487"/>
    <lineage>
        <taxon>Bacteria</taxon>
        <taxon>Candidatus Roizmaniibacteriota</taxon>
    </lineage>
</organism>
<dbReference type="EMBL" id="LCBY01000062">
    <property type="protein sequence ID" value="KKS20498.1"/>
    <property type="molecule type" value="Genomic_DNA"/>
</dbReference>
<feature type="domain" description="Phosphodiester glycosidase" evidence="1">
    <location>
        <begin position="92"/>
        <end position="233"/>
    </location>
</feature>